<dbReference type="InterPro" id="IPR050736">
    <property type="entry name" value="Sensor_HK_Regulatory"/>
</dbReference>
<keyword evidence="9" id="KW-0472">Membrane</keyword>
<evidence type="ECO:0000256" key="7">
    <source>
        <dbReference type="ARBA" id="ARBA00023012"/>
    </source>
</evidence>
<evidence type="ECO:0000259" key="11">
    <source>
        <dbReference type="PROSITE" id="PS50885"/>
    </source>
</evidence>
<dbReference type="SUPFAM" id="SSF158472">
    <property type="entry name" value="HAMP domain-like"/>
    <property type="match status" value="1"/>
</dbReference>
<evidence type="ECO:0000256" key="5">
    <source>
        <dbReference type="ARBA" id="ARBA00022679"/>
    </source>
</evidence>
<dbReference type="Pfam" id="PF00512">
    <property type="entry name" value="HisKA"/>
    <property type="match status" value="1"/>
</dbReference>
<evidence type="ECO:0000256" key="8">
    <source>
        <dbReference type="SAM" id="MobiDB-lite"/>
    </source>
</evidence>
<evidence type="ECO:0000259" key="10">
    <source>
        <dbReference type="PROSITE" id="PS50109"/>
    </source>
</evidence>
<dbReference type="Proteomes" id="UP000179118">
    <property type="component" value="Unassembled WGS sequence"/>
</dbReference>
<dbReference type="InterPro" id="IPR004358">
    <property type="entry name" value="Sig_transdc_His_kin-like_C"/>
</dbReference>
<comment type="subcellular location">
    <subcellularLocation>
        <location evidence="2">Membrane</location>
    </subcellularLocation>
</comment>
<dbReference type="PROSITE" id="PS50885">
    <property type="entry name" value="HAMP"/>
    <property type="match status" value="1"/>
</dbReference>
<reference evidence="12 13" key="1">
    <citation type="journal article" date="2016" name="Nat. Commun.">
        <title>Thousands of microbial genomes shed light on interconnected biogeochemical processes in an aquifer system.</title>
        <authorList>
            <person name="Anantharaman K."/>
            <person name="Brown C.T."/>
            <person name="Hug L.A."/>
            <person name="Sharon I."/>
            <person name="Castelle C.J."/>
            <person name="Probst A.J."/>
            <person name="Thomas B.C."/>
            <person name="Singh A."/>
            <person name="Wilkins M.J."/>
            <person name="Karaoz U."/>
            <person name="Brodie E.L."/>
            <person name="Williams K.H."/>
            <person name="Hubbard S.S."/>
            <person name="Banfield J.F."/>
        </authorList>
    </citation>
    <scope>NUCLEOTIDE SEQUENCE [LARGE SCALE GENOMIC DNA]</scope>
</reference>
<dbReference type="Pfam" id="PF02518">
    <property type="entry name" value="HATPase_c"/>
    <property type="match status" value="1"/>
</dbReference>
<keyword evidence="4" id="KW-0597">Phosphoprotein</keyword>
<keyword evidence="7" id="KW-0902">Two-component regulatory system</keyword>
<dbReference type="Pfam" id="PF00672">
    <property type="entry name" value="HAMP"/>
    <property type="match status" value="1"/>
</dbReference>
<dbReference type="SMART" id="SM00387">
    <property type="entry name" value="HATPase_c"/>
    <property type="match status" value="1"/>
</dbReference>
<dbReference type="SUPFAM" id="SSF47384">
    <property type="entry name" value="Homodimeric domain of signal transducing histidine kinase"/>
    <property type="match status" value="1"/>
</dbReference>
<comment type="catalytic activity">
    <reaction evidence="1">
        <text>ATP + protein L-histidine = ADP + protein N-phospho-L-histidine.</text>
        <dbReference type="EC" id="2.7.13.3"/>
    </reaction>
</comment>
<protein>
    <recommendedName>
        <fullName evidence="3">histidine kinase</fullName>
        <ecNumber evidence="3">2.7.13.3</ecNumber>
    </recommendedName>
</protein>
<dbReference type="InterPro" id="IPR003661">
    <property type="entry name" value="HisK_dim/P_dom"/>
</dbReference>
<evidence type="ECO:0000256" key="1">
    <source>
        <dbReference type="ARBA" id="ARBA00000085"/>
    </source>
</evidence>
<accession>A0A1G2S9L3</accession>
<dbReference type="EC" id="2.7.13.3" evidence="3"/>
<name>A0A1G2S9L3_9BACT</name>
<evidence type="ECO:0000313" key="12">
    <source>
        <dbReference type="EMBL" id="OHA81399.1"/>
    </source>
</evidence>
<proteinExistence type="predicted"/>
<feature type="region of interest" description="Disordered" evidence="8">
    <location>
        <begin position="621"/>
        <end position="646"/>
    </location>
</feature>
<dbReference type="InterPro" id="IPR003594">
    <property type="entry name" value="HATPase_dom"/>
</dbReference>
<evidence type="ECO:0000256" key="2">
    <source>
        <dbReference type="ARBA" id="ARBA00004370"/>
    </source>
</evidence>
<dbReference type="SMART" id="SM00388">
    <property type="entry name" value="HisKA"/>
    <property type="match status" value="1"/>
</dbReference>
<keyword evidence="9" id="KW-1133">Transmembrane helix</keyword>
<keyword evidence="5" id="KW-0808">Transferase</keyword>
<dbReference type="InterPro" id="IPR036097">
    <property type="entry name" value="HisK_dim/P_sf"/>
</dbReference>
<evidence type="ECO:0000256" key="9">
    <source>
        <dbReference type="SAM" id="Phobius"/>
    </source>
</evidence>
<evidence type="ECO:0000256" key="6">
    <source>
        <dbReference type="ARBA" id="ARBA00022777"/>
    </source>
</evidence>
<sequence length="646" mass="72152">MKLGTKINLVLVTVVVVILTAAFGIIINIQGKNLKDQVVNDAGIVTDILRLDIERMFSQIQKQEARLQGNIDQVGRTPGVKYITVNDVENKYTSATDHAIVGQKINETDLAVIAELKKTRSRFDIKKDEGDFYELERHIPVFINSEDPRSNIISVIEIEVITRSKSAADVREAEKLMQNIALGIEENTKAVILAYNEDIVALQRIVGSVAGSNFFNDFVIFNNQLEIIVNTSGRLNEFANDPTEYKQLREDVLAGKYPVGEIDRLYNDKAVIMRVVPMTSRNEKTGAVKIIGLIEVHILKESYETRVNDLKVRMFGVGVVFTATLVIVLAIILEREVVGPIRRYSDIARKIADGDLSQIVEHTSNDEIGQFGTVFNSMVKNLRELDKLKSDFISVAAHQLRTPLSGVKWVLKLLLDGDLGTVNDDQMGMLKRGYETNEKMIQLVNDLLSVSRIENGKFGYKFERNDFMKLINILIENTVLPSKERNIKVRLENRAGVIPEFLFDPEKLLIALQNIVDNAMKYTLPGGEVTIIIERQGDYIEVRVKDTGVGIPKADIAKLFSKFFRATNVIHLQTDGSGLGLFIVKSIIVRHGGQIWVDSEEGKGTTITVVIPVIAGLLPKGEEDEEVSENSTQAPSEKRDYGTIVS</sequence>
<organism evidence="12 13">
    <name type="scientific">Candidatus Yonathbacteria bacterium RIFCSPHIGHO2_02_FULL_44_14</name>
    <dbReference type="NCBI Taxonomy" id="1802724"/>
    <lineage>
        <taxon>Bacteria</taxon>
        <taxon>Candidatus Yonathiibacteriota</taxon>
    </lineage>
</organism>
<dbReference type="InterPro" id="IPR036890">
    <property type="entry name" value="HATPase_C_sf"/>
</dbReference>
<feature type="transmembrane region" description="Helical" evidence="9">
    <location>
        <begin position="7"/>
        <end position="27"/>
    </location>
</feature>
<dbReference type="SUPFAM" id="SSF55874">
    <property type="entry name" value="ATPase domain of HSP90 chaperone/DNA topoisomerase II/histidine kinase"/>
    <property type="match status" value="1"/>
</dbReference>
<evidence type="ECO:0000256" key="4">
    <source>
        <dbReference type="ARBA" id="ARBA00022553"/>
    </source>
</evidence>
<dbReference type="Gene3D" id="1.10.287.130">
    <property type="match status" value="1"/>
</dbReference>
<dbReference type="FunFam" id="3.30.565.10:FF:000006">
    <property type="entry name" value="Sensor histidine kinase WalK"/>
    <property type="match status" value="1"/>
</dbReference>
<keyword evidence="9" id="KW-0812">Transmembrane</keyword>
<dbReference type="PANTHER" id="PTHR43711:SF1">
    <property type="entry name" value="HISTIDINE KINASE 1"/>
    <property type="match status" value="1"/>
</dbReference>
<dbReference type="InterPro" id="IPR005467">
    <property type="entry name" value="His_kinase_dom"/>
</dbReference>
<dbReference type="GO" id="GO:0000155">
    <property type="term" value="F:phosphorelay sensor kinase activity"/>
    <property type="evidence" value="ECO:0007669"/>
    <property type="project" value="InterPro"/>
</dbReference>
<evidence type="ECO:0000256" key="3">
    <source>
        <dbReference type="ARBA" id="ARBA00012438"/>
    </source>
</evidence>
<dbReference type="InterPro" id="IPR003660">
    <property type="entry name" value="HAMP_dom"/>
</dbReference>
<dbReference type="PRINTS" id="PR00344">
    <property type="entry name" value="BCTRLSENSOR"/>
</dbReference>
<dbReference type="PROSITE" id="PS50109">
    <property type="entry name" value="HIS_KIN"/>
    <property type="match status" value="1"/>
</dbReference>
<dbReference type="PANTHER" id="PTHR43711">
    <property type="entry name" value="TWO-COMPONENT HISTIDINE KINASE"/>
    <property type="match status" value="1"/>
</dbReference>
<dbReference type="CDD" id="cd06225">
    <property type="entry name" value="HAMP"/>
    <property type="match status" value="1"/>
</dbReference>
<dbReference type="EMBL" id="MHUT01000008">
    <property type="protein sequence ID" value="OHA81399.1"/>
    <property type="molecule type" value="Genomic_DNA"/>
</dbReference>
<dbReference type="AlphaFoldDB" id="A0A1G2S9L3"/>
<comment type="caution">
    <text evidence="12">The sequence shown here is derived from an EMBL/GenBank/DDBJ whole genome shotgun (WGS) entry which is preliminary data.</text>
</comment>
<feature type="domain" description="Histidine kinase" evidence="10">
    <location>
        <begin position="395"/>
        <end position="615"/>
    </location>
</feature>
<evidence type="ECO:0000313" key="13">
    <source>
        <dbReference type="Proteomes" id="UP000179118"/>
    </source>
</evidence>
<dbReference type="Gene3D" id="3.30.565.10">
    <property type="entry name" value="Histidine kinase-like ATPase, C-terminal domain"/>
    <property type="match status" value="1"/>
</dbReference>
<feature type="compositionally biased region" description="Basic and acidic residues" evidence="8">
    <location>
        <begin position="636"/>
        <end position="646"/>
    </location>
</feature>
<dbReference type="Gene3D" id="6.10.340.10">
    <property type="match status" value="1"/>
</dbReference>
<gene>
    <name evidence="12" type="ORF">A3D51_03250</name>
</gene>
<keyword evidence="6" id="KW-0418">Kinase</keyword>
<dbReference type="GO" id="GO:0016020">
    <property type="term" value="C:membrane"/>
    <property type="evidence" value="ECO:0007669"/>
    <property type="project" value="UniProtKB-SubCell"/>
</dbReference>
<dbReference type="CDD" id="cd00075">
    <property type="entry name" value="HATPase"/>
    <property type="match status" value="1"/>
</dbReference>
<feature type="domain" description="HAMP" evidence="11">
    <location>
        <begin position="335"/>
        <end position="387"/>
    </location>
</feature>
<feature type="transmembrane region" description="Helical" evidence="9">
    <location>
        <begin position="314"/>
        <end position="333"/>
    </location>
</feature>
<dbReference type="SMART" id="SM00304">
    <property type="entry name" value="HAMP"/>
    <property type="match status" value="1"/>
</dbReference>
<dbReference type="CDD" id="cd00082">
    <property type="entry name" value="HisKA"/>
    <property type="match status" value="1"/>
</dbReference>